<keyword evidence="2" id="KW-1185">Reference proteome</keyword>
<dbReference type="CDD" id="cd09176">
    <property type="entry name" value="PLDc_unchar6"/>
    <property type="match status" value="1"/>
</dbReference>
<gene>
    <name evidence="1" type="ORF">OEZ60_14750</name>
</gene>
<name>A0ABT2X6K8_9RHOB</name>
<protein>
    <submittedName>
        <fullName evidence="1">Phospholipase D family protein</fullName>
    </submittedName>
</protein>
<dbReference type="EMBL" id="JAOVQO010000014">
    <property type="protein sequence ID" value="MCU9849260.1"/>
    <property type="molecule type" value="Genomic_DNA"/>
</dbReference>
<dbReference type="Proteomes" id="UP001209535">
    <property type="component" value="Unassembled WGS sequence"/>
</dbReference>
<proteinExistence type="predicted"/>
<comment type="caution">
    <text evidence="1">The sequence shown here is derived from an EMBL/GenBank/DDBJ whole genome shotgun (WGS) entry which is preliminary data.</text>
</comment>
<accession>A0ABT2X6K8</accession>
<dbReference type="InterPro" id="IPR059166">
    <property type="entry name" value="PLD-like_cat"/>
</dbReference>
<evidence type="ECO:0000313" key="1">
    <source>
        <dbReference type="EMBL" id="MCU9849260.1"/>
    </source>
</evidence>
<dbReference type="RefSeq" id="WP_263337740.1">
    <property type="nucleotide sequence ID" value="NZ_JAOVQO010000014.1"/>
</dbReference>
<evidence type="ECO:0000313" key="2">
    <source>
        <dbReference type="Proteomes" id="UP001209535"/>
    </source>
</evidence>
<reference evidence="1 2" key="1">
    <citation type="submission" date="2022-10" db="EMBL/GenBank/DDBJ databases">
        <title>Defluviimonas sp. nov., isolated from ocean surface sediments.</title>
        <authorList>
            <person name="He W."/>
            <person name="Wang L."/>
            <person name="Zhang D.-F."/>
        </authorList>
    </citation>
    <scope>NUCLEOTIDE SEQUENCE [LARGE SCALE GENOMIC DNA]</scope>
    <source>
        <strain evidence="1 2">WL0024</strain>
    </source>
</reference>
<sequence>MLNRRSLDPEQRTLYGANLQPPAGYVFDAAVATTFSLDFETALAVPVSLALFAAENRDDILSHPLALLEGAERISGRLVVFTDAGHIQASARPHSRLCSLLERIVVEVAAPKGGAFHPKMWALRFTPLRSDEPTRVRLLILSRNLTRDRSWDLAATLDGVITKQPKAINRPLADFLRQLPNLTTAGAPEGTNTLVDELAADIRRAEWTLPEPFQSVTFSVNGLGGKPWRPEPCARLGVVSPFCDDQTLSMLAGLASAEKPSFIGRSDELAQVSDATLDGFAGVAVLDEMAATEDGEEEDGTALQGLHAKAFIAERGWDTAITIGSGNATRPALLTGKNVEIFATLTGKRSRVGSVDEILGDKGFGRLTRPFARNEMSAADAAQRAAEARLDLARREICRSGLKLRCERGEPTNDGASAWRVWLVPTEPLPLVGIGALRVWPITRGEGHAHSVLELLRQGQPADLGAMPLVDLTRFLSCHLTDEEEDFSILFSTGLKMDGLPAERHAAILRWVIDSRDAFFRYLRLLLSELGDPFAAALAAQDGSGQGAWRAASDDAPILEEMVRAFCQGGDQLRAIERLIARLETGDDTFSDTDPIPAEFRALWNTFRIALAAQDAAHGE</sequence>
<organism evidence="1 2">
    <name type="scientific">Albidovulum salinarum</name>
    <dbReference type="NCBI Taxonomy" id="2984153"/>
    <lineage>
        <taxon>Bacteria</taxon>
        <taxon>Pseudomonadati</taxon>
        <taxon>Pseudomonadota</taxon>
        <taxon>Alphaproteobacteria</taxon>
        <taxon>Rhodobacterales</taxon>
        <taxon>Paracoccaceae</taxon>
        <taxon>Albidovulum</taxon>
    </lineage>
</organism>